<gene>
    <name evidence="2" type="ORF">HZI73_22790</name>
</gene>
<dbReference type="KEGG" id="vpy:HZI73_22790"/>
<dbReference type="RefSeq" id="WP_212695640.1">
    <property type="nucleotide sequence ID" value="NZ_CP058649.1"/>
</dbReference>
<dbReference type="EMBL" id="CP058649">
    <property type="protein sequence ID" value="QUI24940.1"/>
    <property type="molecule type" value="Genomic_DNA"/>
</dbReference>
<dbReference type="Proteomes" id="UP000683246">
    <property type="component" value="Chromosome"/>
</dbReference>
<feature type="chain" id="PRO_5035151657" evidence="1">
    <location>
        <begin position="27"/>
        <end position="172"/>
    </location>
</feature>
<reference evidence="2" key="1">
    <citation type="submission" date="2020-07" db="EMBL/GenBank/DDBJ databases">
        <title>Vallitalea pronyensis genome.</title>
        <authorList>
            <person name="Postec A."/>
        </authorList>
    </citation>
    <scope>NUCLEOTIDE SEQUENCE</scope>
    <source>
        <strain evidence="2">FatNI3</strain>
    </source>
</reference>
<protein>
    <submittedName>
        <fullName evidence="2">Uncharacterized protein</fullName>
    </submittedName>
</protein>
<evidence type="ECO:0000313" key="3">
    <source>
        <dbReference type="Proteomes" id="UP000683246"/>
    </source>
</evidence>
<feature type="signal peptide" evidence="1">
    <location>
        <begin position="1"/>
        <end position="26"/>
    </location>
</feature>
<accession>A0A8J8SIH4</accession>
<dbReference type="AlphaFoldDB" id="A0A8J8SIH4"/>
<evidence type="ECO:0000256" key="1">
    <source>
        <dbReference type="SAM" id="SignalP"/>
    </source>
</evidence>
<name>A0A8J8SIH4_9FIRM</name>
<keyword evidence="3" id="KW-1185">Reference proteome</keyword>
<organism evidence="2 3">
    <name type="scientific">Vallitalea pronyensis</name>
    <dbReference type="NCBI Taxonomy" id="1348613"/>
    <lineage>
        <taxon>Bacteria</taxon>
        <taxon>Bacillati</taxon>
        <taxon>Bacillota</taxon>
        <taxon>Clostridia</taxon>
        <taxon>Lachnospirales</taxon>
        <taxon>Vallitaleaceae</taxon>
        <taxon>Vallitalea</taxon>
    </lineage>
</organism>
<keyword evidence="1" id="KW-0732">Signal</keyword>
<evidence type="ECO:0000313" key="2">
    <source>
        <dbReference type="EMBL" id="QUI24940.1"/>
    </source>
</evidence>
<proteinExistence type="predicted"/>
<sequence length="172" mass="19958">MDRAYRRLVLLLGIMMCLPAAVNTHAMSHKQYSELESVLTRAAICEIEATFNEPHQHKVRFKKLCSCIGQFIHRKITNHVQVMAYDQYQQEQFTTAVTQVTEPIKLVTLDGNQKLDKSWYALADNYQKQVIKPVHDSTSTFMDNRVHDFVNSQRYTSYKVILSKMNNKNIAC</sequence>